<evidence type="ECO:0000313" key="2">
    <source>
        <dbReference type="EMBL" id="KAK3348589.1"/>
    </source>
</evidence>
<evidence type="ECO:0000313" key="3">
    <source>
        <dbReference type="Proteomes" id="UP001275084"/>
    </source>
</evidence>
<keyword evidence="3" id="KW-1185">Reference proteome</keyword>
<protein>
    <submittedName>
        <fullName evidence="2">Uncharacterized protein</fullName>
    </submittedName>
</protein>
<dbReference type="AlphaFoldDB" id="A0AAJ0HD00"/>
<feature type="region of interest" description="Disordered" evidence="1">
    <location>
        <begin position="211"/>
        <end position="232"/>
    </location>
</feature>
<dbReference type="Proteomes" id="UP001275084">
    <property type="component" value="Unassembled WGS sequence"/>
</dbReference>
<feature type="compositionally biased region" description="Low complexity" evidence="1">
    <location>
        <begin position="15"/>
        <end position="27"/>
    </location>
</feature>
<organism evidence="2 3">
    <name type="scientific">Lasiosphaeria hispida</name>
    <dbReference type="NCBI Taxonomy" id="260671"/>
    <lineage>
        <taxon>Eukaryota</taxon>
        <taxon>Fungi</taxon>
        <taxon>Dikarya</taxon>
        <taxon>Ascomycota</taxon>
        <taxon>Pezizomycotina</taxon>
        <taxon>Sordariomycetes</taxon>
        <taxon>Sordariomycetidae</taxon>
        <taxon>Sordariales</taxon>
        <taxon>Lasiosphaeriaceae</taxon>
        <taxon>Lasiosphaeria</taxon>
    </lineage>
</organism>
<reference evidence="2" key="1">
    <citation type="journal article" date="2023" name="Mol. Phylogenet. Evol.">
        <title>Genome-scale phylogeny and comparative genomics of the fungal order Sordariales.</title>
        <authorList>
            <person name="Hensen N."/>
            <person name="Bonometti L."/>
            <person name="Westerberg I."/>
            <person name="Brannstrom I.O."/>
            <person name="Guillou S."/>
            <person name="Cros-Aarteil S."/>
            <person name="Calhoun S."/>
            <person name="Haridas S."/>
            <person name="Kuo A."/>
            <person name="Mondo S."/>
            <person name="Pangilinan J."/>
            <person name="Riley R."/>
            <person name="LaButti K."/>
            <person name="Andreopoulos B."/>
            <person name="Lipzen A."/>
            <person name="Chen C."/>
            <person name="Yan M."/>
            <person name="Daum C."/>
            <person name="Ng V."/>
            <person name="Clum A."/>
            <person name="Steindorff A."/>
            <person name="Ohm R.A."/>
            <person name="Martin F."/>
            <person name="Silar P."/>
            <person name="Natvig D.O."/>
            <person name="Lalanne C."/>
            <person name="Gautier V."/>
            <person name="Ament-Velasquez S.L."/>
            <person name="Kruys A."/>
            <person name="Hutchinson M.I."/>
            <person name="Powell A.J."/>
            <person name="Barry K."/>
            <person name="Miller A.N."/>
            <person name="Grigoriev I.V."/>
            <person name="Debuchy R."/>
            <person name="Gladieux P."/>
            <person name="Hiltunen Thoren M."/>
            <person name="Johannesson H."/>
        </authorList>
    </citation>
    <scope>NUCLEOTIDE SEQUENCE</scope>
    <source>
        <strain evidence="2">CBS 955.72</strain>
    </source>
</reference>
<proteinExistence type="predicted"/>
<evidence type="ECO:0000256" key="1">
    <source>
        <dbReference type="SAM" id="MobiDB-lite"/>
    </source>
</evidence>
<sequence length="298" mass="32469">MVVCGVPEARGRLQRSAASAQNANATLGRQRRQQSESVRTQADYAQAGAVGFCDAATADTRTLSALNHTLQRNSQRARTCARVLRVECGEWWEECERAESRSRESKSPVRLSQSLDCILAWLAAVSSLPSPTFGPLSKTTLEQPPCFLVAASLGKCLEADGRVGGWRELSFHDCQCSWSVLSVLPLPWGCCLLVSLRSPCVSGELGQPNGVRRLATTSRPKNGITKSRPRSMAPGQTRLHVMSCHVLTGSRCRSLISSLCFRIGFHAAASLSLLLIPMIKDRSNRRKDSLSCLSRGSR</sequence>
<name>A0AAJ0HD00_9PEZI</name>
<reference evidence="2" key="2">
    <citation type="submission" date="2023-06" db="EMBL/GenBank/DDBJ databases">
        <authorList>
            <consortium name="Lawrence Berkeley National Laboratory"/>
            <person name="Haridas S."/>
            <person name="Hensen N."/>
            <person name="Bonometti L."/>
            <person name="Westerberg I."/>
            <person name="Brannstrom I.O."/>
            <person name="Guillou S."/>
            <person name="Cros-Aarteil S."/>
            <person name="Calhoun S."/>
            <person name="Kuo A."/>
            <person name="Mondo S."/>
            <person name="Pangilinan J."/>
            <person name="Riley R."/>
            <person name="Labutti K."/>
            <person name="Andreopoulos B."/>
            <person name="Lipzen A."/>
            <person name="Chen C."/>
            <person name="Yanf M."/>
            <person name="Daum C."/>
            <person name="Ng V."/>
            <person name="Clum A."/>
            <person name="Steindorff A."/>
            <person name="Ohm R."/>
            <person name="Martin F."/>
            <person name="Silar P."/>
            <person name="Natvig D."/>
            <person name="Lalanne C."/>
            <person name="Gautier V."/>
            <person name="Ament-Velasquez S.L."/>
            <person name="Kruys A."/>
            <person name="Hutchinson M.I."/>
            <person name="Powell A.J."/>
            <person name="Barry K."/>
            <person name="Miller A.N."/>
            <person name="Grigoriev I.V."/>
            <person name="Debuchy R."/>
            <person name="Gladieux P."/>
            <person name="Thoren M.H."/>
            <person name="Johannesson H."/>
        </authorList>
    </citation>
    <scope>NUCLEOTIDE SEQUENCE</scope>
    <source>
        <strain evidence="2">CBS 955.72</strain>
    </source>
</reference>
<dbReference type="EMBL" id="JAUIQD010000005">
    <property type="protein sequence ID" value="KAK3348589.1"/>
    <property type="molecule type" value="Genomic_DNA"/>
</dbReference>
<accession>A0AAJ0HD00</accession>
<comment type="caution">
    <text evidence="2">The sequence shown here is derived from an EMBL/GenBank/DDBJ whole genome shotgun (WGS) entry which is preliminary data.</text>
</comment>
<feature type="region of interest" description="Disordered" evidence="1">
    <location>
        <begin position="15"/>
        <end position="38"/>
    </location>
</feature>
<gene>
    <name evidence="2" type="ORF">B0T25DRAFT_226114</name>
</gene>